<proteinExistence type="predicted"/>
<evidence type="ECO:0000313" key="2">
    <source>
        <dbReference type="Proteomes" id="UP001214170"/>
    </source>
</evidence>
<accession>A0ABY8GRX3</accession>
<evidence type="ECO:0000313" key="1">
    <source>
        <dbReference type="EMBL" id="WFP07532.1"/>
    </source>
</evidence>
<dbReference type="Proteomes" id="UP001214170">
    <property type="component" value="Chromosome"/>
</dbReference>
<reference evidence="1 2" key="1">
    <citation type="submission" date="2023-03" db="EMBL/GenBank/DDBJ databases">
        <title>Achromobacter spanius LIG8.</title>
        <authorList>
            <person name="Shrestha S."/>
        </authorList>
    </citation>
    <scope>NUCLEOTIDE SEQUENCE [LARGE SCALE GENOMIC DNA]</scope>
    <source>
        <strain evidence="1 2">LIG8</strain>
    </source>
</reference>
<keyword evidence="2" id="KW-1185">Reference proteome</keyword>
<dbReference type="EMBL" id="CP121261">
    <property type="protein sequence ID" value="WFP07532.1"/>
    <property type="molecule type" value="Genomic_DNA"/>
</dbReference>
<organism evidence="1 2">
    <name type="scientific">Achromobacter spanius</name>
    <dbReference type="NCBI Taxonomy" id="217203"/>
    <lineage>
        <taxon>Bacteria</taxon>
        <taxon>Pseudomonadati</taxon>
        <taxon>Pseudomonadota</taxon>
        <taxon>Betaproteobacteria</taxon>
        <taxon>Burkholderiales</taxon>
        <taxon>Alcaligenaceae</taxon>
        <taxon>Achromobacter</taxon>
    </lineage>
</organism>
<name>A0ABY8GRX3_9BURK</name>
<gene>
    <name evidence="1" type="ORF">P8T11_25005</name>
</gene>
<dbReference type="RefSeq" id="WP_268079538.1">
    <property type="nucleotide sequence ID" value="NZ_CP106885.1"/>
</dbReference>
<sequence>MFFYSGTKMGRIRVLAFAAITACLFGEVYAEGLAFNPQVRQLTQQYARAVGQCQLHGASTEVGREACPRVDEYAKKLKEAGWEAKAATEHLFNGCSRFGSAYQLAAIARENRQPPDTALKSLKAENWLRIEEPGLKSIINTVYFQDWATRLLPLELAHSVEKDCRYGPDPRWKPLQ</sequence>
<protein>
    <submittedName>
        <fullName evidence="1">Uncharacterized protein</fullName>
    </submittedName>
</protein>